<evidence type="ECO:0000259" key="7">
    <source>
        <dbReference type="PROSITE" id="PS50949"/>
    </source>
</evidence>
<dbReference type="PANTHER" id="PTHR46577:SF1">
    <property type="entry name" value="HTH-TYPE TRANSCRIPTIONAL REGULATORY PROTEIN GABR"/>
    <property type="match status" value="1"/>
</dbReference>
<evidence type="ECO:0000256" key="5">
    <source>
        <dbReference type="ARBA" id="ARBA00023163"/>
    </source>
</evidence>
<dbReference type="PROSITE" id="PS50949">
    <property type="entry name" value="HTH_GNTR"/>
    <property type="match status" value="1"/>
</dbReference>
<keyword evidence="9" id="KW-1185">Reference proteome</keyword>
<dbReference type="InterPro" id="IPR036388">
    <property type="entry name" value="WH-like_DNA-bd_sf"/>
</dbReference>
<dbReference type="SMART" id="SM00345">
    <property type="entry name" value="HTH_GNTR"/>
    <property type="match status" value="1"/>
</dbReference>
<dbReference type="Pfam" id="PF00392">
    <property type="entry name" value="GntR"/>
    <property type="match status" value="1"/>
</dbReference>
<dbReference type="Gene3D" id="3.40.640.10">
    <property type="entry name" value="Type I PLP-dependent aspartate aminotransferase-like (Major domain)"/>
    <property type="match status" value="1"/>
</dbReference>
<dbReference type="CDD" id="cd00609">
    <property type="entry name" value="AAT_like"/>
    <property type="match status" value="1"/>
</dbReference>
<protein>
    <submittedName>
        <fullName evidence="8">Aromatic-amino-acid aminotransferase</fullName>
    </submittedName>
</protein>
<evidence type="ECO:0000256" key="1">
    <source>
        <dbReference type="ARBA" id="ARBA00005384"/>
    </source>
</evidence>
<dbReference type="SUPFAM" id="SSF53383">
    <property type="entry name" value="PLP-dependent transferases"/>
    <property type="match status" value="1"/>
</dbReference>
<dbReference type="GO" id="GO:0030170">
    <property type="term" value="F:pyridoxal phosphate binding"/>
    <property type="evidence" value="ECO:0007669"/>
    <property type="project" value="InterPro"/>
</dbReference>
<dbReference type="Gene3D" id="3.90.1150.10">
    <property type="entry name" value="Aspartate Aminotransferase, domain 1"/>
    <property type="match status" value="1"/>
</dbReference>
<evidence type="ECO:0000256" key="3">
    <source>
        <dbReference type="ARBA" id="ARBA00023015"/>
    </source>
</evidence>
<dbReference type="EMBL" id="CP045529">
    <property type="protein sequence ID" value="QFU97169.1"/>
    <property type="molecule type" value="Genomic_DNA"/>
</dbReference>
<dbReference type="KEGG" id="lxl:KDY119_00663"/>
<feature type="domain" description="HTH gntR-type" evidence="7">
    <location>
        <begin position="22"/>
        <end position="90"/>
    </location>
</feature>
<reference evidence="8 9" key="1">
    <citation type="submission" date="2019-10" db="EMBL/GenBank/DDBJ databases">
        <title>Genome sequence of Luteimicrobium xylanilyticum HY-24.</title>
        <authorList>
            <person name="Kim D.Y."/>
            <person name="Park H.-Y."/>
        </authorList>
    </citation>
    <scope>NUCLEOTIDE SEQUENCE [LARGE SCALE GENOMIC DNA]</scope>
    <source>
        <strain evidence="8 9">HY-24</strain>
    </source>
</reference>
<dbReference type="Gene3D" id="1.10.10.10">
    <property type="entry name" value="Winged helix-like DNA-binding domain superfamily/Winged helix DNA-binding domain"/>
    <property type="match status" value="1"/>
</dbReference>
<dbReference type="InterPro" id="IPR015422">
    <property type="entry name" value="PyrdxlP-dep_Trfase_small"/>
</dbReference>
<gene>
    <name evidence="8" type="ORF">KDY119_00663</name>
</gene>
<dbReference type="InterPro" id="IPR036390">
    <property type="entry name" value="WH_DNA-bd_sf"/>
</dbReference>
<name>A0A5P9Q715_9MICO</name>
<dbReference type="InterPro" id="IPR015421">
    <property type="entry name" value="PyrdxlP-dep_Trfase_major"/>
</dbReference>
<dbReference type="InterPro" id="IPR000524">
    <property type="entry name" value="Tscrpt_reg_HTH_GntR"/>
</dbReference>
<keyword evidence="8" id="KW-0808">Transferase</keyword>
<dbReference type="CDD" id="cd07377">
    <property type="entry name" value="WHTH_GntR"/>
    <property type="match status" value="1"/>
</dbReference>
<dbReference type="GO" id="GO:0003677">
    <property type="term" value="F:DNA binding"/>
    <property type="evidence" value="ECO:0007669"/>
    <property type="project" value="UniProtKB-KW"/>
</dbReference>
<feature type="region of interest" description="Disordered" evidence="6">
    <location>
        <begin position="79"/>
        <end position="98"/>
    </location>
</feature>
<dbReference type="InterPro" id="IPR051446">
    <property type="entry name" value="HTH_trans_reg/aminotransferase"/>
</dbReference>
<dbReference type="AlphaFoldDB" id="A0A5P9Q715"/>
<keyword evidence="5" id="KW-0804">Transcription</keyword>
<proteinExistence type="inferred from homology"/>
<sequence>MRTTIEAERIARLLGAWRLDDAMPQAALCDALAELVDGAHLPAGWRMPGQRELAQVLGVARGTVSGAYTRLERSGRLVTRGGSGTYVSRPGGHRPPGGGRLRSFDGAGPRLDLSSGALPGSARIASVLPEVERLLRTHHLREPGYHPAGLPELRTALATELHGDRSDAAAARLMVTAGSQQALWLVATALAGPGSVTVVEDPTYRGALEALALSGSRVVGVPFGPHGLDLDHLDSVLSGADLLYVQPSLHNPTGAHTDTARRRALAAIADRHGVVVVDDQSQADLARVRSGRLPGLEGLVAPDRLVTVGTLSKLFWGGLRVGWLDGPRELVSRMTDLRRAVDLGGPVTDQLVALLLLPALAEERDARRDLLDRQLRETTRVLQERLPAWTWWDPAGGAGLWVETGTDAVQLAQRALARDVLLTAGPAFSPHGGHRSRLRLPLWHPPALLDDAARVIAELVGA</sequence>
<organism evidence="8 9">
    <name type="scientific">Luteimicrobium xylanilyticum</name>
    <dbReference type="NCBI Taxonomy" id="1133546"/>
    <lineage>
        <taxon>Bacteria</taxon>
        <taxon>Bacillati</taxon>
        <taxon>Actinomycetota</taxon>
        <taxon>Actinomycetes</taxon>
        <taxon>Micrococcales</taxon>
        <taxon>Luteimicrobium</taxon>
    </lineage>
</organism>
<comment type="similarity">
    <text evidence="1">In the C-terminal section; belongs to the class-I pyridoxal-phosphate-dependent aminotransferase family.</text>
</comment>
<dbReference type="GO" id="GO:0003700">
    <property type="term" value="F:DNA-binding transcription factor activity"/>
    <property type="evidence" value="ECO:0007669"/>
    <property type="project" value="InterPro"/>
</dbReference>
<dbReference type="InterPro" id="IPR015424">
    <property type="entry name" value="PyrdxlP-dep_Trfase"/>
</dbReference>
<dbReference type="Proteomes" id="UP000326702">
    <property type="component" value="Chromosome"/>
</dbReference>
<dbReference type="InterPro" id="IPR004839">
    <property type="entry name" value="Aminotransferase_I/II_large"/>
</dbReference>
<dbReference type="RefSeq" id="WP_051136813.1">
    <property type="nucleotide sequence ID" value="NZ_BAABIH010000029.1"/>
</dbReference>
<dbReference type="Pfam" id="PF00155">
    <property type="entry name" value="Aminotran_1_2"/>
    <property type="match status" value="1"/>
</dbReference>
<evidence type="ECO:0000313" key="9">
    <source>
        <dbReference type="Proteomes" id="UP000326702"/>
    </source>
</evidence>
<accession>A0A5P9Q715</accession>
<evidence type="ECO:0000256" key="2">
    <source>
        <dbReference type="ARBA" id="ARBA00022898"/>
    </source>
</evidence>
<keyword evidence="2" id="KW-0663">Pyridoxal phosphate</keyword>
<keyword evidence="8" id="KW-0032">Aminotransferase</keyword>
<evidence type="ECO:0000256" key="6">
    <source>
        <dbReference type="SAM" id="MobiDB-lite"/>
    </source>
</evidence>
<dbReference type="PANTHER" id="PTHR46577">
    <property type="entry name" value="HTH-TYPE TRANSCRIPTIONAL REGULATORY PROTEIN GABR"/>
    <property type="match status" value="1"/>
</dbReference>
<evidence type="ECO:0000313" key="8">
    <source>
        <dbReference type="EMBL" id="QFU97169.1"/>
    </source>
</evidence>
<keyword evidence="4" id="KW-0238">DNA-binding</keyword>
<keyword evidence="3" id="KW-0805">Transcription regulation</keyword>
<dbReference type="GO" id="GO:0008483">
    <property type="term" value="F:transaminase activity"/>
    <property type="evidence" value="ECO:0007669"/>
    <property type="project" value="UniProtKB-KW"/>
</dbReference>
<dbReference type="SUPFAM" id="SSF46785">
    <property type="entry name" value="Winged helix' DNA-binding domain"/>
    <property type="match status" value="1"/>
</dbReference>
<evidence type="ECO:0000256" key="4">
    <source>
        <dbReference type="ARBA" id="ARBA00023125"/>
    </source>
</evidence>